<feature type="domain" description="N-acetyltransferase" evidence="1">
    <location>
        <begin position="101"/>
        <end position="238"/>
    </location>
</feature>
<dbReference type="PATRIC" id="fig|656366.3.peg.3029"/>
<proteinExistence type="predicted"/>
<dbReference type="OrthoDB" id="4966223at2"/>
<dbReference type="Pfam" id="PF00583">
    <property type="entry name" value="Acetyltransf_1"/>
    <property type="match status" value="1"/>
</dbReference>
<evidence type="ECO:0000259" key="1">
    <source>
        <dbReference type="PROSITE" id="PS51186"/>
    </source>
</evidence>
<reference evidence="3" key="1">
    <citation type="submission" date="2015-09" db="EMBL/GenBank/DDBJ databases">
        <title>Complete genome of Arthrobacter alpinus strain R3.8.</title>
        <authorList>
            <person name="See-Too W.S."/>
            <person name="Chan K.G."/>
        </authorList>
    </citation>
    <scope>NUCLEOTIDE SEQUENCE [LARGE SCALE GENOMIC DNA]</scope>
    <source>
        <strain evidence="3">R3.8</strain>
    </source>
</reference>
<dbReference type="InterPro" id="IPR000182">
    <property type="entry name" value="GNAT_dom"/>
</dbReference>
<protein>
    <recommendedName>
        <fullName evidence="1">N-acetyltransferase domain-containing protein</fullName>
    </recommendedName>
</protein>
<dbReference type="Gene3D" id="3.40.630.30">
    <property type="match status" value="1"/>
</dbReference>
<keyword evidence="3" id="KW-1185">Reference proteome</keyword>
<dbReference type="RefSeq" id="WP_062007771.1">
    <property type="nucleotide sequence ID" value="NZ_CP012677.1"/>
</dbReference>
<dbReference type="GO" id="GO:0016747">
    <property type="term" value="F:acyltransferase activity, transferring groups other than amino-acyl groups"/>
    <property type="evidence" value="ECO:0007669"/>
    <property type="project" value="InterPro"/>
</dbReference>
<sequence>MTSGSIDLEELLDAWFAGWTALRSYTTALNGGGHAALRMDRSGDWEYFIAAPERQAFALLAAVACQSADRAVSVLGPDVHRYVKLAHAAGMGMLSTSEQLMMVRMEDQDNQDPFLNDPDLTLRVTRMGGRRAASTCQARYSASIVQDGTVLASGKVAVYGEYAIYDQIETHAGHRRRGYGKIVMHSLTAHAKEFPVTTGLLLASTDGQRLYYKMGWRSVSPVTVLVPRAQLERTRSRQ</sequence>
<dbReference type="PROSITE" id="PS51186">
    <property type="entry name" value="GNAT"/>
    <property type="match status" value="1"/>
</dbReference>
<dbReference type="SUPFAM" id="SSF55729">
    <property type="entry name" value="Acyl-CoA N-acyltransferases (Nat)"/>
    <property type="match status" value="1"/>
</dbReference>
<dbReference type="AlphaFoldDB" id="A0A0M5LXS5"/>
<dbReference type="KEGG" id="aaq:AOC05_14045"/>
<organism evidence="2 3">
    <name type="scientific">Arthrobacter alpinus</name>
    <dbReference type="NCBI Taxonomy" id="656366"/>
    <lineage>
        <taxon>Bacteria</taxon>
        <taxon>Bacillati</taxon>
        <taxon>Actinomycetota</taxon>
        <taxon>Actinomycetes</taxon>
        <taxon>Micrococcales</taxon>
        <taxon>Micrococcaceae</taxon>
        <taxon>Arthrobacter</taxon>
    </lineage>
</organism>
<evidence type="ECO:0000313" key="3">
    <source>
        <dbReference type="Proteomes" id="UP000062833"/>
    </source>
</evidence>
<dbReference type="Proteomes" id="UP000062833">
    <property type="component" value="Chromosome"/>
</dbReference>
<dbReference type="EMBL" id="CP012677">
    <property type="protein sequence ID" value="ALE93182.1"/>
    <property type="molecule type" value="Genomic_DNA"/>
</dbReference>
<gene>
    <name evidence="2" type="ORF">AOC05_14045</name>
</gene>
<accession>A0A0M5LXS5</accession>
<dbReference type="InterPro" id="IPR016181">
    <property type="entry name" value="Acyl_CoA_acyltransferase"/>
</dbReference>
<name>A0A0M5LXS5_9MICC</name>
<evidence type="ECO:0000313" key="2">
    <source>
        <dbReference type="EMBL" id="ALE93182.1"/>
    </source>
</evidence>